<feature type="compositionally biased region" description="Basic and acidic residues" evidence="1">
    <location>
        <begin position="595"/>
        <end position="640"/>
    </location>
</feature>
<dbReference type="PANTHER" id="PTHR15109:SF4">
    <property type="entry name" value="FAM193 C-TERMINAL DOMAIN-CONTAINING PROTEIN"/>
    <property type="match status" value="1"/>
</dbReference>
<name>A0A183V398_TOXCA</name>
<feature type="region of interest" description="Disordered" evidence="1">
    <location>
        <begin position="15"/>
        <end position="44"/>
    </location>
</feature>
<feature type="compositionally biased region" description="Basic and acidic residues" evidence="1">
    <location>
        <begin position="471"/>
        <end position="503"/>
    </location>
</feature>
<dbReference type="PANTHER" id="PTHR15109">
    <property type="entry name" value="AGAP004327-PA"/>
    <property type="match status" value="1"/>
</dbReference>
<feature type="region of interest" description="Disordered" evidence="1">
    <location>
        <begin position="258"/>
        <end position="302"/>
    </location>
</feature>
<evidence type="ECO:0000256" key="1">
    <source>
        <dbReference type="SAM" id="MobiDB-lite"/>
    </source>
</evidence>
<protein>
    <submittedName>
        <fullName evidence="3">PHD-type domain-containing protein</fullName>
    </submittedName>
</protein>
<feature type="compositionally biased region" description="Low complexity" evidence="1">
    <location>
        <begin position="642"/>
        <end position="651"/>
    </location>
</feature>
<evidence type="ECO:0000313" key="3">
    <source>
        <dbReference type="WBParaSite" id="TCNE_0001521901-mRNA-1"/>
    </source>
</evidence>
<dbReference type="WBParaSite" id="TCNE_0001521901-mRNA-1">
    <property type="protein sequence ID" value="TCNE_0001521901-mRNA-1"/>
    <property type="gene ID" value="TCNE_0001521901"/>
</dbReference>
<feature type="region of interest" description="Disordered" evidence="1">
    <location>
        <begin position="755"/>
        <end position="788"/>
    </location>
</feature>
<feature type="region of interest" description="Disordered" evidence="1">
    <location>
        <begin position="541"/>
        <end position="730"/>
    </location>
</feature>
<accession>A0A183V398</accession>
<feature type="region of interest" description="Disordered" evidence="1">
    <location>
        <begin position="466"/>
        <end position="519"/>
    </location>
</feature>
<keyword evidence="2" id="KW-1185">Reference proteome</keyword>
<feature type="compositionally biased region" description="Polar residues" evidence="1">
    <location>
        <begin position="718"/>
        <end position="729"/>
    </location>
</feature>
<dbReference type="InterPro" id="IPR029717">
    <property type="entry name" value="FAM193"/>
</dbReference>
<feature type="compositionally biased region" description="Polar residues" evidence="1">
    <location>
        <begin position="690"/>
        <end position="711"/>
    </location>
</feature>
<feature type="compositionally biased region" description="Basic and acidic residues" evidence="1">
    <location>
        <begin position="652"/>
        <end position="665"/>
    </location>
</feature>
<feature type="compositionally biased region" description="Basic and acidic residues" evidence="1">
    <location>
        <begin position="672"/>
        <end position="688"/>
    </location>
</feature>
<sequence length="1217" mass="132330">LSATKKTCKLKKGLRANKATANVSSSDDQSETDSESSSPSLAGTADWSQIKLVNDTVLDSKTLEEYCNKASLSDSDRLMLKEVTQRQLAVLSRNENTVSGLALELFGKKVMEKPQLAPKTQPTPSVTRIIRKLKANADKCDGVGNSVIAATPKPLADKLNDCLSNEWSKVEDVAGLKTSVVTATQENKICNRVGSANERCSKSSVAKKTSQPVRASSEAGGTPRTGCVGGTRKEGDAVAQMDKIEKEKMTRMRTKQAVARQHNHSKTSADAAKTQLPSDRKVKSSGCCSRTHKSSTHGQKADANSLSTTVDFNVDLNDFDFRSFSSEMAKKLREGGKLDKLIAQAVGMGATKMALSGKLEYKCEDVKRLGYCDSKEEILGCHSDNDIDDLSEDDEEDSGDNWSECESVDHAHPHRHHSCDNKASLIKYTRGHVHCDCCYCEMFGHSAAESTKAGRVPQIRERLRLKLKRRNGQEGKSESQSKNRSNCQDKQDLTKMVDKEKTNTDATETTEEAKPVTVGDAPIEEILDYINEKDNAVAQAAASKAAKRARQKQRKQEEKERLEKERKKQEELRKAQEAEALRMKKEKQAAQQAASREKALKAEEKKRKAAEDRARAQKRQKELRELERQQQQAKEQERARKMQAARQAAAKKAAEEKEAARKERAAIPSAEKFSERAESNEPVKEVAQKPHSQVPQKSHSISCSPLPTNNEPRPPSAPSSIPVAQSSTAPDDFVAMSERKQQSILQPSASTLTTFSEGADAPTTKPSLSQVNSLPRQRGVISPDRHPTVRPMHLDEQGLYAAFAMQQSNLTTQLPSTIEQQQQACVDFDYPGFGAVRCSAFATGMPSTAGFYENSLAAALNPLRPPSVPFDPRPVNAATSYVVPPLGTTPYYNGGSISPLSTMAASRMAQCAQAIPAQTLFGTGVDVNTQRPQQHASLSNVTSNGLYCMLGNKCVETPCSSNSSTSSSLCSTSTQQFERLPYTGGLIGGAPLGCGGGGGKCVEKNATAALRLGAGYLSDTSSSCASLPHAVNALSLSTSSLFQNSDPFPLVAPLNNCQPANVNAALQRSAQALNNGLGQLDAVKCGEATRSATFTSVSSLAAPSPLATYESETKMLAAVAEQDSVFAPTQNPMIFEPGDPRIAAAIASMKFDPHETFKPRPDTELEFLDPFEQEIEHFKRVMWEEKNASRARVPLRELPRIEPENEENAVFHFDPLV</sequence>
<reference evidence="3" key="1">
    <citation type="submission" date="2016-06" db="UniProtKB">
        <authorList>
            <consortium name="WormBaseParasite"/>
        </authorList>
    </citation>
    <scope>IDENTIFICATION</scope>
</reference>
<feature type="region of interest" description="Disordered" evidence="1">
    <location>
        <begin position="201"/>
        <end position="237"/>
    </location>
</feature>
<dbReference type="Proteomes" id="UP000050794">
    <property type="component" value="Unassembled WGS sequence"/>
</dbReference>
<organism evidence="2 3">
    <name type="scientific">Toxocara canis</name>
    <name type="common">Canine roundworm</name>
    <dbReference type="NCBI Taxonomy" id="6265"/>
    <lineage>
        <taxon>Eukaryota</taxon>
        <taxon>Metazoa</taxon>
        <taxon>Ecdysozoa</taxon>
        <taxon>Nematoda</taxon>
        <taxon>Chromadorea</taxon>
        <taxon>Rhabditida</taxon>
        <taxon>Spirurina</taxon>
        <taxon>Ascaridomorpha</taxon>
        <taxon>Ascaridoidea</taxon>
        <taxon>Toxocaridae</taxon>
        <taxon>Toxocara</taxon>
    </lineage>
</organism>
<feature type="compositionally biased region" description="Polar residues" evidence="1">
    <location>
        <begin position="202"/>
        <end position="214"/>
    </location>
</feature>
<feature type="compositionally biased region" description="Basic and acidic residues" evidence="1">
    <location>
        <begin position="554"/>
        <end position="588"/>
    </location>
</feature>
<dbReference type="AlphaFoldDB" id="A0A183V398"/>
<proteinExistence type="predicted"/>
<feature type="compositionally biased region" description="Polar residues" evidence="1">
    <location>
        <begin position="764"/>
        <end position="775"/>
    </location>
</feature>
<evidence type="ECO:0000313" key="2">
    <source>
        <dbReference type="Proteomes" id="UP000050794"/>
    </source>
</evidence>